<evidence type="ECO:0000313" key="8">
    <source>
        <dbReference type="Proteomes" id="UP000187203"/>
    </source>
</evidence>
<evidence type="ECO:0000256" key="1">
    <source>
        <dbReference type="ARBA" id="ARBA00023235"/>
    </source>
</evidence>
<feature type="domain" description="3-hydroxyacyl-CoA dehydrogenase NAD binding" evidence="6">
    <location>
        <begin position="288"/>
        <end position="332"/>
    </location>
</feature>
<dbReference type="Gene3D" id="3.90.226.10">
    <property type="entry name" value="2-enoyl-CoA Hydratase, Chain A, domain 1"/>
    <property type="match status" value="1"/>
</dbReference>
<dbReference type="SUPFAM" id="SSF52096">
    <property type="entry name" value="ClpP/crotonase"/>
    <property type="match status" value="1"/>
</dbReference>
<dbReference type="STRING" id="93759.A0A1R3GJ77"/>
<evidence type="ECO:0000256" key="2">
    <source>
        <dbReference type="ARBA" id="ARBA00023239"/>
    </source>
</evidence>
<keyword evidence="2" id="KW-0456">Lyase</keyword>
<dbReference type="EMBL" id="AWUE01022448">
    <property type="protein sequence ID" value="OMO58154.1"/>
    <property type="molecule type" value="Genomic_DNA"/>
</dbReference>
<sequence>MAANGVTMEVGNDGVAVISISNPPLNVLTVALIAELKDKFKEATRRKDVKAIVLTGKGGRFSGGFDINAFQKVHKSGDISDSPNESFALVVDTIEDCKKPVVAAVEGLALGGGLELAMGCHARITAPKTKLGLPELTLGLIPGLGGTQRLPRLVGVSKAVEMLLFSKTITSEEGKLLGLIDAIASPEELLMASRLWALGIAERSKPWARSLYRMDKIGSLTEAKEFLRTAREQAKRTAPNMPQNLACLDVVEEGILHGGYNGLLKEAAVSKEVPNVTDVGLKPRPVKKVAIIGGGIMGSGIATAFVLSNISVFLKEINSEYLIKGMKTIEGGCSIDIALRKCF</sequence>
<keyword evidence="5" id="KW-0472">Membrane</keyword>
<keyword evidence="5" id="KW-1133">Transmembrane helix</keyword>
<dbReference type="GO" id="GO:0016853">
    <property type="term" value="F:isomerase activity"/>
    <property type="evidence" value="ECO:0007669"/>
    <property type="project" value="UniProtKB-KW"/>
</dbReference>
<reference evidence="8" key="1">
    <citation type="submission" date="2013-09" db="EMBL/GenBank/DDBJ databases">
        <title>Corchorus olitorius genome sequencing.</title>
        <authorList>
            <person name="Alam M."/>
            <person name="Haque M.S."/>
            <person name="Islam M.S."/>
            <person name="Emdad E.M."/>
            <person name="Islam M.M."/>
            <person name="Ahmed B."/>
            <person name="Halim A."/>
            <person name="Hossen Q.M.M."/>
            <person name="Hossain M.Z."/>
            <person name="Ahmed R."/>
            <person name="Khan M.M."/>
            <person name="Islam R."/>
            <person name="Rashid M.M."/>
            <person name="Khan S.A."/>
            <person name="Rahman M.S."/>
            <person name="Alam M."/>
            <person name="Yahiya A.S."/>
            <person name="Khan M.S."/>
            <person name="Azam M.S."/>
            <person name="Haque T."/>
            <person name="Lashkar M.Z.H."/>
            <person name="Akhand A.I."/>
            <person name="Morshed G."/>
            <person name="Roy S."/>
            <person name="Uddin K.S."/>
            <person name="Rabeya T."/>
            <person name="Hossain A.S."/>
            <person name="Chowdhury A."/>
            <person name="Snigdha A.R."/>
            <person name="Mortoza M.S."/>
            <person name="Matin S.A."/>
            <person name="Hoque S.M.E."/>
            <person name="Islam M.K."/>
            <person name="Roy D.K."/>
            <person name="Haider R."/>
            <person name="Moosa M.M."/>
            <person name="Elias S.M."/>
            <person name="Hasan A.M."/>
            <person name="Jahan S."/>
            <person name="Shafiuddin M."/>
            <person name="Mahmood N."/>
            <person name="Shommy N.S."/>
        </authorList>
    </citation>
    <scope>NUCLEOTIDE SEQUENCE [LARGE SCALE GENOMIC DNA]</scope>
    <source>
        <strain evidence="8">cv. O-4</strain>
    </source>
</reference>
<dbReference type="Pfam" id="PF00378">
    <property type="entry name" value="ECH_1"/>
    <property type="match status" value="1"/>
</dbReference>
<evidence type="ECO:0000313" key="7">
    <source>
        <dbReference type="EMBL" id="OMO58154.1"/>
    </source>
</evidence>
<dbReference type="PANTHER" id="PTHR23309:SF53">
    <property type="entry name" value="PEROXISOMAL FATTY ACID BETA-OXIDATION MULTIFUNCTIONAL PROTEIN AIM1"/>
    <property type="match status" value="1"/>
</dbReference>
<dbReference type="InterPro" id="IPR018376">
    <property type="entry name" value="Enoyl-CoA_hyd/isom_CS"/>
</dbReference>
<evidence type="ECO:0000256" key="5">
    <source>
        <dbReference type="SAM" id="Phobius"/>
    </source>
</evidence>
<protein>
    <submittedName>
        <fullName evidence="7">Crotonase superfamily</fullName>
    </submittedName>
</protein>
<evidence type="ECO:0000259" key="6">
    <source>
        <dbReference type="Pfam" id="PF02737"/>
    </source>
</evidence>
<keyword evidence="5" id="KW-0812">Transmembrane</keyword>
<keyword evidence="3" id="KW-0511">Multifunctional enzyme</keyword>
<evidence type="ECO:0000256" key="3">
    <source>
        <dbReference type="ARBA" id="ARBA00023268"/>
    </source>
</evidence>
<comment type="caution">
    <text evidence="7">The sequence shown here is derived from an EMBL/GenBank/DDBJ whole genome shotgun (WGS) entry which is preliminary data.</text>
</comment>
<dbReference type="PROSITE" id="PS00166">
    <property type="entry name" value="ENOYL_COA_HYDRATASE"/>
    <property type="match status" value="1"/>
</dbReference>
<keyword evidence="8" id="KW-1185">Reference proteome</keyword>
<feature type="transmembrane region" description="Helical" evidence="5">
    <location>
        <begin position="289"/>
        <end position="314"/>
    </location>
</feature>
<proteinExistence type="inferred from homology"/>
<accession>A0A1R3GJ77</accession>
<dbReference type="AlphaFoldDB" id="A0A1R3GJ77"/>
<dbReference type="InterPro" id="IPR006176">
    <property type="entry name" value="3-OHacyl-CoA_DH_NAD-bd"/>
</dbReference>
<organism evidence="7 8">
    <name type="scientific">Corchorus olitorius</name>
    <dbReference type="NCBI Taxonomy" id="93759"/>
    <lineage>
        <taxon>Eukaryota</taxon>
        <taxon>Viridiplantae</taxon>
        <taxon>Streptophyta</taxon>
        <taxon>Embryophyta</taxon>
        <taxon>Tracheophyta</taxon>
        <taxon>Spermatophyta</taxon>
        <taxon>Magnoliopsida</taxon>
        <taxon>eudicotyledons</taxon>
        <taxon>Gunneridae</taxon>
        <taxon>Pentapetalae</taxon>
        <taxon>rosids</taxon>
        <taxon>malvids</taxon>
        <taxon>Malvales</taxon>
        <taxon>Malvaceae</taxon>
        <taxon>Grewioideae</taxon>
        <taxon>Apeibeae</taxon>
        <taxon>Corchorus</taxon>
    </lineage>
</organism>
<evidence type="ECO:0000256" key="4">
    <source>
        <dbReference type="RuleBase" id="RU003707"/>
    </source>
</evidence>
<dbReference type="GO" id="GO:0070403">
    <property type="term" value="F:NAD+ binding"/>
    <property type="evidence" value="ECO:0007669"/>
    <property type="project" value="InterPro"/>
</dbReference>
<dbReference type="Gene3D" id="3.40.50.720">
    <property type="entry name" value="NAD(P)-binding Rossmann-like Domain"/>
    <property type="match status" value="1"/>
</dbReference>
<dbReference type="InterPro" id="IPR036291">
    <property type="entry name" value="NAD(P)-bd_dom_sf"/>
</dbReference>
<name>A0A1R3GJ77_9ROSI</name>
<dbReference type="SUPFAM" id="SSF51735">
    <property type="entry name" value="NAD(P)-binding Rossmann-fold domains"/>
    <property type="match status" value="1"/>
</dbReference>
<dbReference type="GO" id="GO:0016829">
    <property type="term" value="F:lyase activity"/>
    <property type="evidence" value="ECO:0007669"/>
    <property type="project" value="UniProtKB-KW"/>
</dbReference>
<dbReference type="Proteomes" id="UP000187203">
    <property type="component" value="Unassembled WGS sequence"/>
</dbReference>
<dbReference type="InterPro" id="IPR029045">
    <property type="entry name" value="ClpP/crotonase-like_dom_sf"/>
</dbReference>
<dbReference type="GO" id="GO:0005777">
    <property type="term" value="C:peroxisome"/>
    <property type="evidence" value="ECO:0007669"/>
    <property type="project" value="TreeGrafter"/>
</dbReference>
<gene>
    <name evidence="7" type="ORF">COLO4_34832</name>
</gene>
<keyword evidence="1" id="KW-0413">Isomerase</keyword>
<dbReference type="GO" id="GO:0003857">
    <property type="term" value="F:(3S)-3-hydroxyacyl-CoA dehydrogenase (NAD+) activity"/>
    <property type="evidence" value="ECO:0007669"/>
    <property type="project" value="TreeGrafter"/>
</dbReference>
<dbReference type="Pfam" id="PF02737">
    <property type="entry name" value="3HCDH_N"/>
    <property type="match status" value="1"/>
</dbReference>
<dbReference type="CDD" id="cd06558">
    <property type="entry name" value="crotonase-like"/>
    <property type="match status" value="1"/>
</dbReference>
<dbReference type="GO" id="GO:0006635">
    <property type="term" value="P:fatty acid beta-oxidation"/>
    <property type="evidence" value="ECO:0007669"/>
    <property type="project" value="TreeGrafter"/>
</dbReference>
<comment type="similarity">
    <text evidence="4">Belongs to the enoyl-CoA hydratase/isomerase family.</text>
</comment>
<dbReference type="OrthoDB" id="1675330at2759"/>
<dbReference type="InterPro" id="IPR001753">
    <property type="entry name" value="Enoyl-CoA_hydra/iso"/>
</dbReference>
<dbReference type="PANTHER" id="PTHR23309">
    <property type="entry name" value="3-HYDROXYACYL-COA DEHYROGENASE"/>
    <property type="match status" value="1"/>
</dbReference>